<dbReference type="EMBL" id="JAODUP010000745">
    <property type="protein sequence ID" value="KAK2144588.1"/>
    <property type="molecule type" value="Genomic_DNA"/>
</dbReference>
<accession>A0AAD9J1I3</accession>
<dbReference type="Proteomes" id="UP001208570">
    <property type="component" value="Unassembled WGS sequence"/>
</dbReference>
<organism evidence="1 2">
    <name type="scientific">Paralvinella palmiformis</name>
    <dbReference type="NCBI Taxonomy" id="53620"/>
    <lineage>
        <taxon>Eukaryota</taxon>
        <taxon>Metazoa</taxon>
        <taxon>Spiralia</taxon>
        <taxon>Lophotrochozoa</taxon>
        <taxon>Annelida</taxon>
        <taxon>Polychaeta</taxon>
        <taxon>Sedentaria</taxon>
        <taxon>Canalipalpata</taxon>
        <taxon>Terebellida</taxon>
        <taxon>Terebelliformia</taxon>
        <taxon>Alvinellidae</taxon>
        <taxon>Paralvinella</taxon>
    </lineage>
</organism>
<evidence type="ECO:0000313" key="2">
    <source>
        <dbReference type="Proteomes" id="UP001208570"/>
    </source>
</evidence>
<dbReference type="AlphaFoldDB" id="A0AAD9J1I3"/>
<reference evidence="1" key="1">
    <citation type="journal article" date="2023" name="Mol. Biol. Evol.">
        <title>Third-Generation Sequencing Reveals the Adaptive Role of the Epigenome in Three Deep-Sea Polychaetes.</title>
        <authorList>
            <person name="Perez M."/>
            <person name="Aroh O."/>
            <person name="Sun Y."/>
            <person name="Lan Y."/>
            <person name="Juniper S.K."/>
            <person name="Young C.R."/>
            <person name="Angers B."/>
            <person name="Qian P.Y."/>
        </authorList>
    </citation>
    <scope>NUCLEOTIDE SEQUENCE</scope>
    <source>
        <strain evidence="1">P08H-3</strain>
    </source>
</reference>
<proteinExistence type="predicted"/>
<gene>
    <name evidence="1" type="ORF">LSH36_745g02059</name>
</gene>
<comment type="caution">
    <text evidence="1">The sequence shown here is derived from an EMBL/GenBank/DDBJ whole genome shotgun (WGS) entry which is preliminary data.</text>
</comment>
<keyword evidence="2" id="KW-1185">Reference proteome</keyword>
<sequence length="157" mass="18037">MIVFATDEGLAHLALSDVWYMDGTFNSTPLLTLYIIRAPFGDCVNFGPHTKSHDCFYYLMQNKWKLWNVHDIILTNGSRTKKLIGHAHPTIWRAIDGLRKYQAMTSTLIQLDNRGEHPAKCVPHNTVKLMNVYTVRRDGVKSIEDILKGIGHCIRWK</sequence>
<evidence type="ECO:0000313" key="1">
    <source>
        <dbReference type="EMBL" id="KAK2144588.1"/>
    </source>
</evidence>
<name>A0AAD9J1I3_9ANNE</name>
<protein>
    <submittedName>
        <fullName evidence="1">Uncharacterized protein</fullName>
    </submittedName>
</protein>